<dbReference type="AlphaFoldDB" id="A0A7Y9RUV1"/>
<accession>A0A7Y9RUV1</accession>
<dbReference type="EMBL" id="JACCAC010000001">
    <property type="protein sequence ID" value="NYG55007.1"/>
    <property type="molecule type" value="Genomic_DNA"/>
</dbReference>
<gene>
    <name evidence="1" type="ORF">BJ989_001311</name>
</gene>
<keyword evidence="2" id="KW-1185">Reference proteome</keyword>
<evidence type="ECO:0000313" key="2">
    <source>
        <dbReference type="Proteomes" id="UP000544110"/>
    </source>
</evidence>
<sequence>MSDVLRAVRAAPVAAVAWHDPAMSATPQVRGVVPLVGDGGPVLALPYAVADAARSLGAAPEVLLALTDATRAGAGWEPLVLRCRPRLEEDLHGDRFCEQLLTQELLRHPPTRVLADSVMLRREHWWWLPRLLVDLEVVAAGPLPGADATRDGGAHLLVVGDPAGGTALRATAVRVDATDPAAPVVALADEPGPQAGPATVFGQEATTDFERWGQWAWHGRWDGRGLAVDVVPEQVGLPPVPGVVARWRRQRALERACREGIAAAGG</sequence>
<reference evidence="1 2" key="1">
    <citation type="submission" date="2020-07" db="EMBL/GenBank/DDBJ databases">
        <title>Sequencing the genomes of 1000 actinobacteria strains.</title>
        <authorList>
            <person name="Klenk H.-P."/>
        </authorList>
    </citation>
    <scope>NUCLEOTIDE SEQUENCE [LARGE SCALE GENOMIC DNA]</scope>
    <source>
        <strain evidence="1 2">DSM 24552</strain>
    </source>
</reference>
<name>A0A7Y9RUV1_9ACTN</name>
<protein>
    <submittedName>
        <fullName evidence="1">Uncharacterized protein</fullName>
    </submittedName>
</protein>
<comment type="caution">
    <text evidence="1">The sequence shown here is derived from an EMBL/GenBank/DDBJ whole genome shotgun (WGS) entry which is preliminary data.</text>
</comment>
<dbReference type="Proteomes" id="UP000544110">
    <property type="component" value="Unassembled WGS sequence"/>
</dbReference>
<evidence type="ECO:0000313" key="1">
    <source>
        <dbReference type="EMBL" id="NYG55007.1"/>
    </source>
</evidence>
<dbReference type="RefSeq" id="WP_179517522.1">
    <property type="nucleotide sequence ID" value="NZ_JACCAC010000001.1"/>
</dbReference>
<organism evidence="1 2">
    <name type="scientific">Nocardioides perillae</name>
    <dbReference type="NCBI Taxonomy" id="1119534"/>
    <lineage>
        <taxon>Bacteria</taxon>
        <taxon>Bacillati</taxon>
        <taxon>Actinomycetota</taxon>
        <taxon>Actinomycetes</taxon>
        <taxon>Propionibacteriales</taxon>
        <taxon>Nocardioidaceae</taxon>
        <taxon>Nocardioides</taxon>
    </lineage>
</organism>
<proteinExistence type="predicted"/>